<feature type="binding site" evidence="4">
    <location>
        <position position="135"/>
    </location>
    <ligand>
        <name>Mg(2+)</name>
        <dbReference type="ChEBI" id="CHEBI:18420"/>
    </ligand>
</feature>
<dbReference type="InterPro" id="IPR002935">
    <property type="entry name" value="SAM_O-MeTrfase"/>
</dbReference>
<gene>
    <name evidence="4" type="primary">trmR</name>
    <name evidence="5" type="ORF">J2Z76_000839</name>
</gene>
<name>A0ABS4GBD6_9FIRM</name>
<dbReference type="HAMAP" id="MF_02217">
    <property type="entry name" value="TrmR_methyltr"/>
    <property type="match status" value="1"/>
</dbReference>
<dbReference type="PANTHER" id="PTHR10509:SF14">
    <property type="entry name" value="CAFFEOYL-COA O-METHYLTRANSFERASE 3-RELATED"/>
    <property type="match status" value="1"/>
</dbReference>
<sequence>MDNINREYIDVYINSLIENRDEELEKFRLECVERQLPIIHKEVGQFIKLIINQINAKNIIEVGTNVGYSSIFMSHVMNNEGRIVTLERSEKFYKEAIENIKKYNLDKNIEVFYGDAVEILDNINIDGFFDLAFIDAAKSYYTTFFDKCSKMMKSGGIIISDNVLYQGMIATDDLVVRRKKTLVRNMREYLDYISHDDRYITSILPLGDGLAVTLIK</sequence>
<feature type="binding site" evidence="4">
    <location>
        <position position="39"/>
    </location>
    <ligand>
        <name>S-adenosyl-L-methionine</name>
        <dbReference type="ChEBI" id="CHEBI:59789"/>
    </ligand>
</feature>
<dbReference type="Proteomes" id="UP001519342">
    <property type="component" value="Unassembled WGS sequence"/>
</dbReference>
<dbReference type="EMBL" id="JAGGKS010000002">
    <property type="protein sequence ID" value="MBP1924982.1"/>
    <property type="molecule type" value="Genomic_DNA"/>
</dbReference>
<feature type="binding site" evidence="4">
    <location>
        <position position="135"/>
    </location>
    <ligand>
        <name>S-adenosyl-L-methionine</name>
        <dbReference type="ChEBI" id="CHEBI:59789"/>
    </ligand>
</feature>
<evidence type="ECO:0000313" key="6">
    <source>
        <dbReference type="Proteomes" id="UP001519342"/>
    </source>
</evidence>
<dbReference type="PROSITE" id="PS51682">
    <property type="entry name" value="SAM_OMT_I"/>
    <property type="match status" value="1"/>
</dbReference>
<keyword evidence="4" id="KW-0819">tRNA processing</keyword>
<protein>
    <recommendedName>
        <fullName evidence="4">tRNA 5-hydroxyuridine methyltransferase</fullName>
        <ecNumber evidence="4">2.1.1.-</ecNumber>
    </recommendedName>
    <alternativeName>
        <fullName evidence="4">ho5U methyltransferase</fullName>
    </alternativeName>
</protein>
<evidence type="ECO:0000313" key="5">
    <source>
        <dbReference type="EMBL" id="MBP1924982.1"/>
    </source>
</evidence>
<keyword evidence="4" id="KW-0479">Metal-binding</keyword>
<comment type="subunit">
    <text evidence="4">Homodimer.</text>
</comment>
<accession>A0ABS4GBD6</accession>
<keyword evidence="2 4" id="KW-0808">Transferase</keyword>
<dbReference type="InterPro" id="IPR029063">
    <property type="entry name" value="SAM-dependent_MTases_sf"/>
</dbReference>
<feature type="binding site" evidence="4">
    <location>
        <position position="87"/>
    </location>
    <ligand>
        <name>S-adenosyl-L-methionine</name>
        <dbReference type="ChEBI" id="CHEBI:59789"/>
    </ligand>
</feature>
<evidence type="ECO:0000256" key="1">
    <source>
        <dbReference type="ARBA" id="ARBA00022603"/>
    </source>
</evidence>
<keyword evidence="3 4" id="KW-0949">S-adenosyl-L-methionine</keyword>
<feature type="binding site" evidence="4">
    <location>
        <position position="69"/>
    </location>
    <ligand>
        <name>S-adenosyl-L-methionine</name>
        <dbReference type="ChEBI" id="CHEBI:59789"/>
    </ligand>
</feature>
<proteinExistence type="inferred from homology"/>
<evidence type="ECO:0000256" key="4">
    <source>
        <dbReference type="HAMAP-Rule" id="MF_02217"/>
    </source>
</evidence>
<keyword evidence="1 4" id="KW-0489">Methyltransferase</keyword>
<feature type="binding site" evidence="4">
    <location>
        <position position="161"/>
    </location>
    <ligand>
        <name>Mg(2+)</name>
        <dbReference type="ChEBI" id="CHEBI:18420"/>
    </ligand>
</feature>
<comment type="catalytic activity">
    <reaction evidence="4">
        <text>5-hydroxyuridine(34) in tRNA + S-adenosyl-L-methionine = 5-methoxyuridine(34) in tRNA + S-adenosyl-L-homocysteine + H(+)</text>
        <dbReference type="Rhea" id="RHEA:60524"/>
        <dbReference type="Rhea" id="RHEA-COMP:13381"/>
        <dbReference type="Rhea" id="RHEA-COMP:15591"/>
        <dbReference type="ChEBI" id="CHEBI:15378"/>
        <dbReference type="ChEBI" id="CHEBI:57856"/>
        <dbReference type="ChEBI" id="CHEBI:59789"/>
        <dbReference type="ChEBI" id="CHEBI:136877"/>
        <dbReference type="ChEBI" id="CHEBI:143860"/>
    </reaction>
</comment>
<dbReference type="InterPro" id="IPR050362">
    <property type="entry name" value="Cation-dep_OMT"/>
</dbReference>
<keyword evidence="6" id="KW-1185">Reference proteome</keyword>
<organism evidence="5 6">
    <name type="scientific">Sedimentibacter acidaminivorans</name>
    <dbReference type="NCBI Taxonomy" id="913099"/>
    <lineage>
        <taxon>Bacteria</taxon>
        <taxon>Bacillati</taxon>
        <taxon>Bacillota</taxon>
        <taxon>Tissierellia</taxon>
        <taxon>Sedimentibacter</taxon>
    </lineage>
</organism>
<dbReference type="RefSeq" id="WP_209510738.1">
    <property type="nucleotide sequence ID" value="NZ_JAGGKS010000002.1"/>
</dbReference>
<dbReference type="SUPFAM" id="SSF53335">
    <property type="entry name" value="S-adenosyl-L-methionine-dependent methyltransferases"/>
    <property type="match status" value="1"/>
</dbReference>
<comment type="function">
    <text evidence="4">Catalyzes the methylation of 5-hydroxyuridine (ho5U) to form 5-methoxyuridine (mo5U) at position 34 in tRNAs.</text>
</comment>
<comment type="caution">
    <text evidence="5">The sequence shown here is derived from an EMBL/GenBank/DDBJ whole genome shotgun (WGS) entry which is preliminary data.</text>
</comment>
<dbReference type="Gene3D" id="3.40.50.150">
    <property type="entry name" value="Vaccinia Virus protein VP39"/>
    <property type="match status" value="1"/>
</dbReference>
<feature type="binding site" evidence="4">
    <location>
        <position position="162"/>
    </location>
    <ligand>
        <name>Mg(2+)</name>
        <dbReference type="ChEBI" id="CHEBI:18420"/>
    </ligand>
</feature>
<dbReference type="EC" id="2.1.1.-" evidence="4"/>
<evidence type="ECO:0000256" key="2">
    <source>
        <dbReference type="ARBA" id="ARBA00022679"/>
    </source>
</evidence>
<reference evidence="5 6" key="1">
    <citation type="submission" date="2021-03" db="EMBL/GenBank/DDBJ databases">
        <title>Genomic Encyclopedia of Type Strains, Phase IV (KMG-IV): sequencing the most valuable type-strain genomes for metagenomic binning, comparative biology and taxonomic classification.</title>
        <authorList>
            <person name="Goeker M."/>
        </authorList>
    </citation>
    <scope>NUCLEOTIDE SEQUENCE [LARGE SCALE GENOMIC DNA]</scope>
    <source>
        <strain evidence="5 6">DSM 24004</strain>
    </source>
</reference>
<comment type="similarity">
    <text evidence="4">Belongs to the class I-like SAM-binding methyltransferase superfamily. Cation-dependent O-methyltransferase family.</text>
</comment>
<keyword evidence="4" id="KW-0460">Magnesium</keyword>
<dbReference type="PANTHER" id="PTHR10509">
    <property type="entry name" value="O-METHYLTRANSFERASE-RELATED"/>
    <property type="match status" value="1"/>
</dbReference>
<feature type="binding site" evidence="4">
    <location>
        <begin position="115"/>
        <end position="116"/>
    </location>
    <ligand>
        <name>S-adenosyl-L-methionine</name>
        <dbReference type="ChEBI" id="CHEBI:59789"/>
    </ligand>
</feature>
<evidence type="ECO:0000256" key="3">
    <source>
        <dbReference type="ARBA" id="ARBA00022691"/>
    </source>
</evidence>
<dbReference type="Pfam" id="PF01596">
    <property type="entry name" value="Methyltransf_3"/>
    <property type="match status" value="1"/>
</dbReference>
<dbReference type="CDD" id="cd02440">
    <property type="entry name" value="AdoMet_MTases"/>
    <property type="match status" value="1"/>
</dbReference>
<dbReference type="InterPro" id="IPR043675">
    <property type="entry name" value="TrmR_methyltr"/>
</dbReference>